<keyword evidence="4" id="KW-0413">Isomerase</keyword>
<dbReference type="InterPro" id="IPR016176">
    <property type="entry name" value="Cbl-dep_enz_cat"/>
</dbReference>
<organism evidence="7 8">
    <name type="scientific">Lysinibacillus antri</name>
    <dbReference type="NCBI Taxonomy" id="2498145"/>
    <lineage>
        <taxon>Bacteria</taxon>
        <taxon>Bacillati</taxon>
        <taxon>Bacillota</taxon>
        <taxon>Bacilli</taxon>
        <taxon>Bacillales</taxon>
        <taxon>Bacillaceae</taxon>
        <taxon>Lysinibacillus</taxon>
    </lineage>
</organism>
<keyword evidence="5" id="KW-0170">Cobalt</keyword>
<dbReference type="Proteomes" id="UP000287910">
    <property type="component" value="Unassembled WGS sequence"/>
</dbReference>
<gene>
    <name evidence="7" type="ORF">EK386_00365</name>
</gene>
<dbReference type="InterPro" id="IPR036724">
    <property type="entry name" value="Cobalamin-bd_sf"/>
</dbReference>
<dbReference type="GO" id="GO:0004494">
    <property type="term" value="F:methylmalonyl-CoA mutase activity"/>
    <property type="evidence" value="ECO:0007669"/>
    <property type="project" value="UniProtKB-EC"/>
</dbReference>
<proteinExistence type="inferred from homology"/>
<reference evidence="7 8" key="1">
    <citation type="submission" date="2018-12" db="EMBL/GenBank/DDBJ databases">
        <title>Lysinibacillus antri sp. nov., isolated from a cave soil.</title>
        <authorList>
            <person name="Narsing Rao M.P."/>
            <person name="Zhang H."/>
            <person name="Dong Z.-Y."/>
            <person name="Niu X.-K."/>
            <person name="Zhang K."/>
            <person name="Fang B.-Z."/>
            <person name="Kang Y.-Q."/>
            <person name="Xiao M."/>
            <person name="Li W.-J."/>
        </authorList>
    </citation>
    <scope>NUCLEOTIDE SEQUENCE [LARGE SCALE GENOMIC DNA]</scope>
    <source>
        <strain evidence="7 8">SYSU K30002</strain>
    </source>
</reference>
<comment type="similarity">
    <text evidence="2">Belongs to the methylmalonyl-CoA mutase family.</text>
</comment>
<sequence>MSKQMKEIQFPSASYDQWKEEATKALKGKPFESLFTKTQEDITLSPLYTQEMLVEKLGDQLENQISTIRSLKEAEGFNVAQQIFGGTTEQFFANLQDSVDKGNNYITIDSRTAFEWDNESLAKLANILTTTPFKLIVQNDNDPILAVFNQIEEKQNIKGFIISEKQFTLNGFENVRTFCANSATYHYEGANAVQELAITLALASKFANESSFEEVSKKFFVNFAIDTQFFAEIAKLRAFKVLWKAFAAAFGVDNPQAIPVLAENSLRSYSKLDVYVNLLRAGNEAFAGVIGGADVITVHPHDVLSKPTDQSIRIARNVLLVLKEESRVAEVLDPSGGSYFIETLTAEYVEKAWDLFNQIEEAGGFDAYASAGTLQADLEEVYNARLQAVETRKESLIGTNIYANPVDELPTETNPILSDVKRLAVPFEQLREQFKLAQAKIGVLTYGKLKDFKPRADFVAGFFATAGNIPEQSGELLTVESATQWLQNANYDYVIVAAKDDDAKELVPALLSNKPENVILDVAGKFKEEQDEWQQSGLNGFIFAGQNIVKKLNEVLESVKGVQQ</sequence>
<dbReference type="Gene3D" id="3.40.50.280">
    <property type="entry name" value="Cobalamin-binding domain"/>
    <property type="match status" value="1"/>
</dbReference>
<dbReference type="GO" id="GO:0031419">
    <property type="term" value="F:cobalamin binding"/>
    <property type="evidence" value="ECO:0007669"/>
    <property type="project" value="UniProtKB-KW"/>
</dbReference>
<dbReference type="PANTHER" id="PTHR48101:SF1">
    <property type="entry name" value="METHYLMALONYL-COA MUTASE, LARGE SUBUNIT"/>
    <property type="match status" value="1"/>
</dbReference>
<accession>A0A3S0QS30</accession>
<evidence type="ECO:0000256" key="2">
    <source>
        <dbReference type="ARBA" id="ARBA00008465"/>
    </source>
</evidence>
<name>A0A3S0QS30_9BACI</name>
<evidence type="ECO:0000313" key="8">
    <source>
        <dbReference type="Proteomes" id="UP000287910"/>
    </source>
</evidence>
<dbReference type="SUPFAM" id="SSF51703">
    <property type="entry name" value="Cobalamin (vitamin B12)-dependent enzymes"/>
    <property type="match status" value="1"/>
</dbReference>
<evidence type="ECO:0000259" key="6">
    <source>
        <dbReference type="Pfam" id="PF01642"/>
    </source>
</evidence>
<dbReference type="GO" id="GO:0046872">
    <property type="term" value="F:metal ion binding"/>
    <property type="evidence" value="ECO:0007669"/>
    <property type="project" value="InterPro"/>
</dbReference>
<evidence type="ECO:0000256" key="3">
    <source>
        <dbReference type="ARBA" id="ARBA00022628"/>
    </source>
</evidence>
<dbReference type="GO" id="GO:0005737">
    <property type="term" value="C:cytoplasm"/>
    <property type="evidence" value="ECO:0007669"/>
    <property type="project" value="TreeGrafter"/>
</dbReference>
<evidence type="ECO:0000313" key="7">
    <source>
        <dbReference type="EMBL" id="RUL56908.1"/>
    </source>
</evidence>
<comment type="caution">
    <text evidence="7">The sequence shown here is derived from an EMBL/GenBank/DDBJ whole genome shotgun (WGS) entry which is preliminary data.</text>
</comment>
<feature type="domain" description="Methylmalonyl-CoA mutase alpha/beta chain catalytic" evidence="6">
    <location>
        <begin position="166"/>
        <end position="415"/>
    </location>
</feature>
<dbReference type="PANTHER" id="PTHR48101">
    <property type="entry name" value="METHYLMALONYL-COA MUTASE, MITOCHONDRIAL-RELATED"/>
    <property type="match status" value="1"/>
</dbReference>
<evidence type="ECO:0000256" key="4">
    <source>
        <dbReference type="ARBA" id="ARBA00023235"/>
    </source>
</evidence>
<dbReference type="InterPro" id="IPR006099">
    <property type="entry name" value="MeMalonylCoA_mutase_a/b_cat"/>
</dbReference>
<dbReference type="Pfam" id="PF01642">
    <property type="entry name" value="MM_CoA_mutase"/>
    <property type="match status" value="1"/>
</dbReference>
<dbReference type="GO" id="GO:0019678">
    <property type="term" value="P:propionate metabolic process, methylmalonyl pathway"/>
    <property type="evidence" value="ECO:0007669"/>
    <property type="project" value="TreeGrafter"/>
</dbReference>
<protein>
    <submittedName>
        <fullName evidence="7">Methylmalonyl-CoA mutase</fullName>
    </submittedName>
</protein>
<evidence type="ECO:0000256" key="1">
    <source>
        <dbReference type="ARBA" id="ARBA00001922"/>
    </source>
</evidence>
<dbReference type="EMBL" id="RYYR01000001">
    <property type="protein sequence ID" value="RUL56908.1"/>
    <property type="molecule type" value="Genomic_DNA"/>
</dbReference>
<keyword evidence="3" id="KW-0846">Cobalamin</keyword>
<dbReference type="AlphaFoldDB" id="A0A3S0QS30"/>
<evidence type="ECO:0000256" key="5">
    <source>
        <dbReference type="ARBA" id="ARBA00023285"/>
    </source>
</evidence>
<comment type="cofactor">
    <cofactor evidence="1">
        <name>adenosylcob(III)alamin</name>
        <dbReference type="ChEBI" id="CHEBI:18408"/>
    </cofactor>
</comment>
<dbReference type="SUPFAM" id="SSF52242">
    <property type="entry name" value="Cobalamin (vitamin B12)-binding domain"/>
    <property type="match status" value="1"/>
</dbReference>
<dbReference type="RefSeq" id="WP_126657024.1">
    <property type="nucleotide sequence ID" value="NZ_RYYR01000001.1"/>
</dbReference>
<dbReference type="Gene3D" id="3.20.20.240">
    <property type="entry name" value="Methylmalonyl-CoA mutase"/>
    <property type="match status" value="1"/>
</dbReference>
<keyword evidence="8" id="KW-1185">Reference proteome</keyword>